<evidence type="ECO:0000313" key="2">
    <source>
        <dbReference type="Proteomes" id="UP000824533"/>
    </source>
</evidence>
<evidence type="ECO:0000313" key="1">
    <source>
        <dbReference type="EMBL" id="KAJ0175404.1"/>
    </source>
</evidence>
<gene>
    <name evidence="1" type="ORF">K1T71_008563</name>
</gene>
<sequence>MAQTKFSVSWESYQKNICNGLSALQQRGEFVDMTLAADGHHVKVHKMVMSLVSPYIKELISSADCAHPVIFLNQISFKTLCAILEYIYTGEVLVEKENLNSFVIAGKALHIKGLQDMSVQHSMSNIHTTSQHMSKDMSVKDEKDFIKVAPVTINKDGNMHEVFINEGMSNMDDVMDNTFDDSMEHDYTMEQGKMQESSTSAMMCPASVVTKNDVIVQRIAAHNHPFHDQKILKKVQANAIFSALQQAEIQGQLMQKERLDQSSTRNDHDDSDANK</sequence>
<dbReference type="Proteomes" id="UP000824533">
    <property type="component" value="Linkage Group LG15"/>
</dbReference>
<comment type="caution">
    <text evidence="1">The sequence shown here is derived from an EMBL/GenBank/DDBJ whole genome shotgun (WGS) entry which is preliminary data.</text>
</comment>
<protein>
    <submittedName>
        <fullName evidence="1">Uncharacterized protein</fullName>
    </submittedName>
</protein>
<proteinExistence type="predicted"/>
<keyword evidence="2" id="KW-1185">Reference proteome</keyword>
<organism evidence="1 2">
    <name type="scientific">Dendrolimus kikuchii</name>
    <dbReference type="NCBI Taxonomy" id="765133"/>
    <lineage>
        <taxon>Eukaryota</taxon>
        <taxon>Metazoa</taxon>
        <taxon>Ecdysozoa</taxon>
        <taxon>Arthropoda</taxon>
        <taxon>Hexapoda</taxon>
        <taxon>Insecta</taxon>
        <taxon>Pterygota</taxon>
        <taxon>Neoptera</taxon>
        <taxon>Endopterygota</taxon>
        <taxon>Lepidoptera</taxon>
        <taxon>Glossata</taxon>
        <taxon>Ditrysia</taxon>
        <taxon>Bombycoidea</taxon>
        <taxon>Lasiocampidae</taxon>
        <taxon>Dendrolimus</taxon>
    </lineage>
</organism>
<reference evidence="1 2" key="1">
    <citation type="journal article" date="2021" name="Front. Genet.">
        <title>Chromosome-Level Genome Assembly Reveals Significant Gene Expansion in the Toll and IMD Signaling Pathways of Dendrolimus kikuchii.</title>
        <authorList>
            <person name="Zhou J."/>
            <person name="Wu P."/>
            <person name="Xiong Z."/>
            <person name="Liu N."/>
            <person name="Zhao N."/>
            <person name="Ji M."/>
            <person name="Qiu Y."/>
            <person name="Yang B."/>
        </authorList>
    </citation>
    <scope>NUCLEOTIDE SEQUENCE [LARGE SCALE GENOMIC DNA]</scope>
    <source>
        <strain evidence="1">Ann1</strain>
    </source>
</reference>
<accession>A0ACC1CVB9</accession>
<dbReference type="EMBL" id="CM034401">
    <property type="protein sequence ID" value="KAJ0175404.1"/>
    <property type="molecule type" value="Genomic_DNA"/>
</dbReference>
<name>A0ACC1CVB9_9NEOP</name>